<gene>
    <name evidence="2" type="ORF">DI556_20350</name>
</gene>
<dbReference type="SUPFAM" id="SSF51395">
    <property type="entry name" value="FMN-linked oxidoreductases"/>
    <property type="match status" value="1"/>
</dbReference>
<dbReference type="GO" id="GO:0010181">
    <property type="term" value="F:FMN binding"/>
    <property type="evidence" value="ECO:0007669"/>
    <property type="project" value="InterPro"/>
</dbReference>
<proteinExistence type="predicted"/>
<dbReference type="Proteomes" id="UP000249185">
    <property type="component" value="Unassembled WGS sequence"/>
</dbReference>
<dbReference type="PANTHER" id="PTHR22893:SF55">
    <property type="entry name" value="OXIDOREDUCTASE-RELATED"/>
    <property type="match status" value="1"/>
</dbReference>
<dbReference type="AlphaFoldDB" id="A0A2W5Q4Z1"/>
<feature type="domain" description="NADH:flavin oxidoreductase/NADH oxidase N-terminal" evidence="1">
    <location>
        <begin position="14"/>
        <end position="354"/>
    </location>
</feature>
<accession>A0A2W5Q4Z1</accession>
<dbReference type="InterPro" id="IPR045247">
    <property type="entry name" value="Oye-like"/>
</dbReference>
<reference evidence="2 3" key="1">
    <citation type="submission" date="2017-08" db="EMBL/GenBank/DDBJ databases">
        <title>Infants hospitalized years apart are colonized by the same room-sourced microbial strains.</title>
        <authorList>
            <person name="Brooks B."/>
            <person name="Olm M.R."/>
            <person name="Firek B.A."/>
            <person name="Baker R."/>
            <person name="Thomas B.C."/>
            <person name="Morowitz M.J."/>
            <person name="Banfield J.F."/>
        </authorList>
    </citation>
    <scope>NUCLEOTIDE SEQUENCE [LARGE SCALE GENOMIC DNA]</scope>
    <source>
        <strain evidence="2">S2_005_002_R2_34</strain>
    </source>
</reference>
<dbReference type="EMBL" id="QFPW01000025">
    <property type="protein sequence ID" value="PZQ46450.1"/>
    <property type="molecule type" value="Genomic_DNA"/>
</dbReference>
<sequence>MTSTASDCAEGHALFAPAEVAGLALQSRIVMAPMSRYFCPDGVPGRASADYYARRAAGGVGLIISEGTYVPHPSAASYAGVPWFDERALPGWAKVLAAVHAAGARMFPQLWHTGSFRSRGMAPDPDLPGFGPSENTNAFTGHPDATRPMTTAEIDAVVAAYARAAGDARALGFDGVEIHGGHGYLIDEFLWDRTNRRADSYGGTLRARTRFATEVIAAIRDAAGPGFPISFRYSLWKQQDYHARLVDGPGELADLLGPLVEAGVTLLHCSTRRLEDPGFPETGPRSLAGWTRSVAGIPVIAVGGAGLDRPGLGSAGAVPLTPAFERFDRGEFDLLAVGRALIAEPNWTRLRREGRGQSVAAFEKSMLDRLF</sequence>
<evidence type="ECO:0000313" key="2">
    <source>
        <dbReference type="EMBL" id="PZQ46450.1"/>
    </source>
</evidence>
<evidence type="ECO:0000313" key="3">
    <source>
        <dbReference type="Proteomes" id="UP000249185"/>
    </source>
</evidence>
<protein>
    <submittedName>
        <fullName evidence="2">12-oxophytodienoate reductase</fullName>
    </submittedName>
</protein>
<name>A0A2W5Q4Z1_RHOSU</name>
<dbReference type="GO" id="GO:0016491">
    <property type="term" value="F:oxidoreductase activity"/>
    <property type="evidence" value="ECO:0007669"/>
    <property type="project" value="InterPro"/>
</dbReference>
<dbReference type="Pfam" id="PF00724">
    <property type="entry name" value="Oxidored_FMN"/>
    <property type="match status" value="1"/>
</dbReference>
<dbReference type="GO" id="GO:0005829">
    <property type="term" value="C:cytosol"/>
    <property type="evidence" value="ECO:0007669"/>
    <property type="project" value="TreeGrafter"/>
</dbReference>
<dbReference type="InterPro" id="IPR013785">
    <property type="entry name" value="Aldolase_TIM"/>
</dbReference>
<evidence type="ECO:0000259" key="1">
    <source>
        <dbReference type="Pfam" id="PF00724"/>
    </source>
</evidence>
<organism evidence="2 3">
    <name type="scientific">Rhodovulum sulfidophilum</name>
    <name type="common">Rhodobacter sulfidophilus</name>
    <dbReference type="NCBI Taxonomy" id="35806"/>
    <lineage>
        <taxon>Bacteria</taxon>
        <taxon>Pseudomonadati</taxon>
        <taxon>Pseudomonadota</taxon>
        <taxon>Alphaproteobacteria</taxon>
        <taxon>Rhodobacterales</taxon>
        <taxon>Paracoccaceae</taxon>
        <taxon>Rhodovulum</taxon>
    </lineage>
</organism>
<comment type="caution">
    <text evidence="2">The sequence shown here is derived from an EMBL/GenBank/DDBJ whole genome shotgun (WGS) entry which is preliminary data.</text>
</comment>
<dbReference type="InterPro" id="IPR001155">
    <property type="entry name" value="OxRdtase_FMN_N"/>
</dbReference>
<dbReference type="Gene3D" id="3.20.20.70">
    <property type="entry name" value="Aldolase class I"/>
    <property type="match status" value="1"/>
</dbReference>
<dbReference type="PANTHER" id="PTHR22893">
    <property type="entry name" value="NADH OXIDOREDUCTASE-RELATED"/>
    <property type="match status" value="1"/>
</dbReference>